<dbReference type="InterPro" id="IPR000182">
    <property type="entry name" value="GNAT_dom"/>
</dbReference>
<gene>
    <name evidence="2" type="ORF">EC80_012910</name>
</gene>
<dbReference type="RefSeq" id="WP_032536250.1">
    <property type="nucleotide sequence ID" value="NZ_CP036546.1"/>
</dbReference>
<sequence>MDNLQSINEIQTLIQQIRDKKKGFVTNFFLDNLKHSFWIRHNSFFYECFGDCFLLIKRNESYSYLFFISTDIYSVMESVSIFLKKEPGTYVVDLVGNEFILPLKNKFILAGFEEYEVLYRMNRIGYPNVSFPISENIKQGELNNIKEVKELLNFYFDPLSEQIPSEEELIHFVANKGMLLYKKDDSICGFIIYELIGATLYLRYWFVVPEFREMGVGAMLFNAFMHEGILSKRQMLWVISRNENAIKRYLHYGFIPEKLYDYVLIKK</sequence>
<name>A0AAE6ETD8_BACFG</name>
<evidence type="ECO:0000313" key="2">
    <source>
        <dbReference type="EMBL" id="QCQ45691.1"/>
    </source>
</evidence>
<reference evidence="2 3" key="1">
    <citation type="submission" date="2019-03" db="EMBL/GenBank/DDBJ databases">
        <title>Complete genome assembly of MDR B. fragilis.</title>
        <authorList>
            <person name="Sydenham T.V."/>
            <person name="Hasman H."/>
            <person name="Justesen U.S."/>
        </authorList>
    </citation>
    <scope>NUCLEOTIDE SEQUENCE [LARGE SCALE GENOMIC DNA]</scope>
    <source>
        <strain evidence="2 3">DCMSKEJBY0001B</strain>
    </source>
</reference>
<dbReference type="InterPro" id="IPR016181">
    <property type="entry name" value="Acyl_CoA_acyltransferase"/>
</dbReference>
<dbReference type="Gene3D" id="3.40.630.30">
    <property type="match status" value="1"/>
</dbReference>
<dbReference type="EMBL" id="CP036546">
    <property type="protein sequence ID" value="QCQ45691.1"/>
    <property type="molecule type" value="Genomic_DNA"/>
</dbReference>
<dbReference type="SUPFAM" id="SSF55729">
    <property type="entry name" value="Acyl-CoA N-acyltransferases (Nat)"/>
    <property type="match status" value="1"/>
</dbReference>
<dbReference type="CDD" id="cd04301">
    <property type="entry name" value="NAT_SF"/>
    <property type="match status" value="1"/>
</dbReference>
<dbReference type="PROSITE" id="PS51186">
    <property type="entry name" value="GNAT"/>
    <property type="match status" value="1"/>
</dbReference>
<accession>A0AAE6ETD8</accession>
<dbReference type="GO" id="GO:0016747">
    <property type="term" value="F:acyltransferase activity, transferring groups other than amino-acyl groups"/>
    <property type="evidence" value="ECO:0007669"/>
    <property type="project" value="InterPro"/>
</dbReference>
<dbReference type="AlphaFoldDB" id="A0AAE6ETD8"/>
<evidence type="ECO:0000259" key="1">
    <source>
        <dbReference type="PROSITE" id="PS51186"/>
    </source>
</evidence>
<evidence type="ECO:0000313" key="3">
    <source>
        <dbReference type="Proteomes" id="UP000036847"/>
    </source>
</evidence>
<dbReference type="Pfam" id="PF00583">
    <property type="entry name" value="Acetyltransf_1"/>
    <property type="match status" value="1"/>
</dbReference>
<dbReference type="Proteomes" id="UP000036847">
    <property type="component" value="Chromosome"/>
</dbReference>
<organism evidence="2 3">
    <name type="scientific">Bacteroides fragilis</name>
    <dbReference type="NCBI Taxonomy" id="817"/>
    <lineage>
        <taxon>Bacteria</taxon>
        <taxon>Pseudomonadati</taxon>
        <taxon>Bacteroidota</taxon>
        <taxon>Bacteroidia</taxon>
        <taxon>Bacteroidales</taxon>
        <taxon>Bacteroidaceae</taxon>
        <taxon>Bacteroides</taxon>
    </lineage>
</organism>
<proteinExistence type="predicted"/>
<feature type="domain" description="N-acetyltransferase" evidence="1">
    <location>
        <begin position="135"/>
        <end position="267"/>
    </location>
</feature>
<protein>
    <submittedName>
        <fullName evidence="2">GNAT family N-acetyltransferase</fullName>
    </submittedName>
</protein>